<evidence type="ECO:0000313" key="7">
    <source>
        <dbReference type="Proteomes" id="UP000251670"/>
    </source>
</evidence>
<dbReference type="Proteomes" id="UP000251670">
    <property type="component" value="Unassembled WGS sequence"/>
</dbReference>
<feature type="domain" description="Glycosyltransferase subfamily 4-like N-terminal" evidence="3">
    <location>
        <begin position="40"/>
        <end position="152"/>
    </location>
</feature>
<name>A0A2X2WYL7_CHRJE</name>
<dbReference type="GO" id="GO:0102710">
    <property type="term" value="F:D-inositol-3-phosphate glycosyltransferase activity"/>
    <property type="evidence" value="ECO:0007669"/>
    <property type="project" value="UniProtKB-EC"/>
</dbReference>
<dbReference type="EMBL" id="UAWB01000012">
    <property type="protein sequence ID" value="SQB45778.1"/>
    <property type="molecule type" value="Genomic_DNA"/>
</dbReference>
<dbReference type="CDD" id="cd03809">
    <property type="entry name" value="GT4_MtfB-like"/>
    <property type="match status" value="1"/>
</dbReference>
<dbReference type="Pfam" id="PF13439">
    <property type="entry name" value="Glyco_transf_4"/>
    <property type="match status" value="1"/>
</dbReference>
<dbReference type="AlphaFoldDB" id="A0A2X2WYL7"/>
<dbReference type="InterPro" id="IPR028098">
    <property type="entry name" value="Glyco_trans_4-like_N"/>
</dbReference>
<evidence type="ECO:0000256" key="1">
    <source>
        <dbReference type="ARBA" id="ARBA00022679"/>
    </source>
</evidence>
<dbReference type="Proteomes" id="UP000199426">
    <property type="component" value="Unassembled WGS sequence"/>
</dbReference>
<reference evidence="5 7" key="2">
    <citation type="submission" date="2018-06" db="EMBL/GenBank/DDBJ databases">
        <authorList>
            <consortium name="Pathogen Informatics"/>
            <person name="Doyle S."/>
        </authorList>
    </citation>
    <scope>NUCLEOTIDE SEQUENCE [LARGE SCALE GENOMIC DNA]</scope>
    <source>
        <strain evidence="5 7">NCTC13492</strain>
    </source>
</reference>
<keyword evidence="1 5" id="KW-0808">Transferase</keyword>
<feature type="domain" description="Glycosyl transferase family 1" evidence="2">
    <location>
        <begin position="155"/>
        <end position="308"/>
    </location>
</feature>
<proteinExistence type="predicted"/>
<evidence type="ECO:0000259" key="3">
    <source>
        <dbReference type="Pfam" id="PF13439"/>
    </source>
</evidence>
<dbReference type="STRING" id="445960.SAMN05421542_3273"/>
<dbReference type="EC" id="2.4.1.250" evidence="5"/>
<dbReference type="SUPFAM" id="SSF53756">
    <property type="entry name" value="UDP-Glycosyltransferase/glycogen phosphorylase"/>
    <property type="match status" value="1"/>
</dbReference>
<reference evidence="4 6" key="1">
    <citation type="submission" date="2016-10" db="EMBL/GenBank/DDBJ databases">
        <authorList>
            <person name="Varghese N."/>
            <person name="Submissions S."/>
        </authorList>
    </citation>
    <scope>NUCLEOTIDE SEQUENCE [LARGE SCALE GENOMIC DNA]</scope>
    <source>
        <strain evidence="4 6">DSM 19299</strain>
    </source>
</reference>
<keyword evidence="5" id="KW-0328">Glycosyltransferase</keyword>
<dbReference type="RefSeq" id="WP_089737510.1">
    <property type="nucleotide sequence ID" value="NZ_FNEG01000005.1"/>
</dbReference>
<evidence type="ECO:0000313" key="5">
    <source>
        <dbReference type="EMBL" id="SQB45778.1"/>
    </source>
</evidence>
<keyword evidence="6" id="KW-1185">Reference proteome</keyword>
<evidence type="ECO:0000313" key="4">
    <source>
        <dbReference type="EMBL" id="SDJ35167.1"/>
    </source>
</evidence>
<dbReference type="EMBL" id="FNEG01000005">
    <property type="protein sequence ID" value="SDJ35167.1"/>
    <property type="molecule type" value="Genomic_DNA"/>
</dbReference>
<dbReference type="InterPro" id="IPR001296">
    <property type="entry name" value="Glyco_trans_1"/>
</dbReference>
<sequence>MKIFYLDRKVNPNERSFEKLFSYIKEYVKSNKITIENIENPYDNGIVNLFRSIFFFRKQIHKNDIVHITGQIHFASIALKTNKIVLTVHDLGLYRELPFLRSFIFKLFWIYLPFRKVKIITVISEKTKEEIIKFMPSVENKIIVIPNCVTIEKAEEKVKESKDLCNVLIVGTRSNKNIERAVQALINLPIKVIIVGKLAEDINEVLISNNINFENYYNIAEAELLQLYKNADILLFPSLYEGFGLPILEAQAQNVIVVTSEISPMKEVAGEAAIIVDPYSVDSIKSGVKSVLNFSNEEKEKMIKKGKENLKKYTIENISKKYIEIYEIL</sequence>
<evidence type="ECO:0000313" key="6">
    <source>
        <dbReference type="Proteomes" id="UP000199426"/>
    </source>
</evidence>
<protein>
    <submittedName>
        <fullName evidence="5">D-inositol-3-phosphate glycosyltransferase</fullName>
        <ecNumber evidence="5">2.4.1.250</ecNumber>
    </submittedName>
    <submittedName>
        <fullName evidence="4">Glycosyltransferase involved in cell wall bisynthesis</fullName>
    </submittedName>
</protein>
<dbReference type="OrthoDB" id="798298at2"/>
<dbReference type="PANTHER" id="PTHR46401:SF2">
    <property type="entry name" value="GLYCOSYLTRANSFERASE WBBK-RELATED"/>
    <property type="match status" value="1"/>
</dbReference>
<gene>
    <name evidence="5" type="primary">mshA_2</name>
    <name evidence="5" type="ORF">NCTC13492_02834</name>
    <name evidence="4" type="ORF">SAMN05421542_3273</name>
</gene>
<dbReference type="Pfam" id="PF00534">
    <property type="entry name" value="Glycos_transf_1"/>
    <property type="match status" value="1"/>
</dbReference>
<dbReference type="Gene3D" id="3.40.50.2000">
    <property type="entry name" value="Glycogen Phosphorylase B"/>
    <property type="match status" value="2"/>
</dbReference>
<dbReference type="PANTHER" id="PTHR46401">
    <property type="entry name" value="GLYCOSYLTRANSFERASE WBBK-RELATED"/>
    <property type="match status" value="1"/>
</dbReference>
<organism evidence="5 7">
    <name type="scientific">Chryseobacterium jejuense</name>
    <dbReference type="NCBI Taxonomy" id="445960"/>
    <lineage>
        <taxon>Bacteria</taxon>
        <taxon>Pseudomonadati</taxon>
        <taxon>Bacteroidota</taxon>
        <taxon>Flavobacteriia</taxon>
        <taxon>Flavobacteriales</taxon>
        <taxon>Weeksellaceae</taxon>
        <taxon>Chryseobacterium group</taxon>
        <taxon>Chryseobacterium</taxon>
    </lineage>
</organism>
<evidence type="ECO:0000259" key="2">
    <source>
        <dbReference type="Pfam" id="PF00534"/>
    </source>
</evidence>
<accession>A0A2X2WYL7</accession>